<feature type="region of interest" description="Disordered" evidence="1">
    <location>
        <begin position="713"/>
        <end position="747"/>
    </location>
</feature>
<sequence length="747" mass="84222">MVRTHNTHLYAAGDPLADTSQDTLDERIDRVTVPTLPWPIESVEDIWNSRKGTYTHYEKAQAWDKAAKKVEEVSEEMVRRWSNEIDTLLVFAGLFSAVITAFNVESYKLLRDSVPDQSLIMLTRMYAHMSGTALDECLPSSSKPIPGWIIILTSFWFSGLVCSLAAASIGITVKQWLSRYQVGLSGVSKDVRRLRQYRLNALRKWHVGAIVAALPILLQIALDLFVLGLLVLLGNLSQTVLIVVAVFIIILMLFIIVTPMLPLFWTDCIYVSPQSIAIYAVYARAIIPFRWLCAVAILPALEGTVEWATEVAFPWLRKTFSVCKATQPSSARGPVGDESTLLAYLRKERTRFERPIELTWRDRIGDAVRSSRDILDSDTLGRAYHASLNSEYIELAGICLFDLEDHALEAYCQSLKTCITKHHPLARLEKVEWIDLLCVTPQFWSSFLLPMFKSWATEGRCELLGQDTSALFFSDPPVERPSSLSYFPPSSGDEAADKRLTERVTKLFVAVLVSATRTGSRYSDLTRWVLRAFTDTSLFRLLRDGRISQTRDNIYLVITGYIHMAACCDLYKSFAEHEKYLSVLKDLLALTSWCERQPEKVEESALQGAYMCLEHAFTHLAHFLRREPGKLASFAPRIELGLLNATSLRAIARDAASRRDPRFVPAEMLDAIENRILDYLAGINGADWNEASLNKEEYLREMRGCVERIREGAARAAQEDELNHEELEGDVASTSPEYTAPDSGPPD</sequence>
<dbReference type="Pfam" id="PF20153">
    <property type="entry name" value="DUF6535"/>
    <property type="match status" value="1"/>
</dbReference>
<keyword evidence="5" id="KW-1185">Reference proteome</keyword>
<feature type="domain" description="DUF6535" evidence="3">
    <location>
        <begin position="63"/>
        <end position="233"/>
    </location>
</feature>
<evidence type="ECO:0000256" key="1">
    <source>
        <dbReference type="SAM" id="MobiDB-lite"/>
    </source>
</evidence>
<evidence type="ECO:0000313" key="4">
    <source>
        <dbReference type="EMBL" id="KAJ8456319.1"/>
    </source>
</evidence>
<dbReference type="EMBL" id="JAPEVG010000700">
    <property type="protein sequence ID" value="KAJ8456319.1"/>
    <property type="molecule type" value="Genomic_DNA"/>
</dbReference>
<organism evidence="4 5">
    <name type="scientific">Trametes cubensis</name>
    <dbReference type="NCBI Taxonomy" id="1111947"/>
    <lineage>
        <taxon>Eukaryota</taxon>
        <taxon>Fungi</taxon>
        <taxon>Dikarya</taxon>
        <taxon>Basidiomycota</taxon>
        <taxon>Agaricomycotina</taxon>
        <taxon>Agaricomycetes</taxon>
        <taxon>Polyporales</taxon>
        <taxon>Polyporaceae</taxon>
        <taxon>Trametes</taxon>
    </lineage>
</organism>
<feature type="transmembrane region" description="Helical" evidence="2">
    <location>
        <begin position="87"/>
        <end position="104"/>
    </location>
</feature>
<dbReference type="Proteomes" id="UP001215151">
    <property type="component" value="Unassembled WGS sequence"/>
</dbReference>
<keyword evidence="2" id="KW-1133">Transmembrane helix</keyword>
<feature type="transmembrane region" description="Helical" evidence="2">
    <location>
        <begin position="276"/>
        <end position="301"/>
    </location>
</feature>
<keyword evidence="2" id="KW-0812">Transmembrane</keyword>
<evidence type="ECO:0000313" key="5">
    <source>
        <dbReference type="Proteomes" id="UP001215151"/>
    </source>
</evidence>
<comment type="caution">
    <text evidence="4">The sequence shown here is derived from an EMBL/GenBank/DDBJ whole genome shotgun (WGS) entry which is preliminary data.</text>
</comment>
<evidence type="ECO:0000259" key="3">
    <source>
        <dbReference type="Pfam" id="PF20153"/>
    </source>
</evidence>
<dbReference type="InterPro" id="IPR045338">
    <property type="entry name" value="DUF6535"/>
</dbReference>
<feature type="transmembrane region" description="Helical" evidence="2">
    <location>
        <begin position="205"/>
        <end position="233"/>
    </location>
</feature>
<feature type="transmembrane region" description="Helical" evidence="2">
    <location>
        <begin position="148"/>
        <end position="171"/>
    </location>
</feature>
<evidence type="ECO:0000256" key="2">
    <source>
        <dbReference type="SAM" id="Phobius"/>
    </source>
</evidence>
<feature type="compositionally biased region" description="Acidic residues" evidence="1">
    <location>
        <begin position="719"/>
        <end position="729"/>
    </location>
</feature>
<keyword evidence="2" id="KW-0472">Membrane</keyword>
<proteinExistence type="predicted"/>
<dbReference type="AlphaFoldDB" id="A0AAD7X3P1"/>
<protein>
    <recommendedName>
        <fullName evidence="3">DUF6535 domain-containing protein</fullName>
    </recommendedName>
</protein>
<accession>A0AAD7X3P1</accession>
<gene>
    <name evidence="4" type="ORF">ONZ51_g12196</name>
</gene>
<reference evidence="4" key="1">
    <citation type="submission" date="2022-11" db="EMBL/GenBank/DDBJ databases">
        <title>Genome Sequence of Cubamyces cubensis.</title>
        <authorList>
            <person name="Buettner E."/>
        </authorList>
    </citation>
    <scope>NUCLEOTIDE SEQUENCE</scope>
    <source>
        <strain evidence="4">MPL-01</strain>
    </source>
</reference>
<feature type="transmembrane region" description="Helical" evidence="2">
    <location>
        <begin position="239"/>
        <end position="264"/>
    </location>
</feature>
<name>A0AAD7X3P1_9APHY</name>